<proteinExistence type="predicted"/>
<keyword evidence="3" id="KW-1185">Reference proteome</keyword>
<evidence type="ECO:0000256" key="1">
    <source>
        <dbReference type="SAM" id="Phobius"/>
    </source>
</evidence>
<dbReference type="Proteomes" id="UP001140511">
    <property type="component" value="Unassembled WGS sequence"/>
</dbReference>
<sequence length="136" mass="15255">MIVLGYAIAKYLKTQHMSVTDDRSGFKMRVRHVTKVGNIATVIVSTIAIILWLTAGILYKVDDLNELEHYDMPSYVCTRTSDDTLTHTVGSFSAMCIQMRYAWWAVVVVGVLELTAPGIVIWAICTPRKRGVYAEI</sequence>
<evidence type="ECO:0000313" key="3">
    <source>
        <dbReference type="Proteomes" id="UP001140511"/>
    </source>
</evidence>
<dbReference type="GeneID" id="80870847"/>
<keyword evidence="1" id="KW-1133">Transmembrane helix</keyword>
<keyword evidence="1" id="KW-0812">Transmembrane</keyword>
<reference evidence="2" key="1">
    <citation type="submission" date="2022-09" db="EMBL/GenBank/DDBJ databases">
        <title>Chromosome-level assembly of Trichoderma breve T069, a fungus used in development of biopesticide product.</title>
        <authorList>
            <person name="Lin R."/>
            <person name="Liu T."/>
        </authorList>
    </citation>
    <scope>NUCLEOTIDE SEQUENCE</scope>
    <source>
        <strain evidence="2">T069</strain>
    </source>
</reference>
<organism evidence="2 3">
    <name type="scientific">Trichoderma breve</name>
    <dbReference type="NCBI Taxonomy" id="2034170"/>
    <lineage>
        <taxon>Eukaryota</taxon>
        <taxon>Fungi</taxon>
        <taxon>Dikarya</taxon>
        <taxon>Ascomycota</taxon>
        <taxon>Pezizomycotina</taxon>
        <taxon>Sordariomycetes</taxon>
        <taxon>Hypocreomycetidae</taxon>
        <taxon>Hypocreales</taxon>
        <taxon>Hypocreaceae</taxon>
        <taxon>Trichoderma</taxon>
    </lineage>
</organism>
<feature type="transmembrane region" description="Helical" evidence="1">
    <location>
        <begin position="36"/>
        <end position="59"/>
    </location>
</feature>
<comment type="caution">
    <text evidence="2">The sequence shown here is derived from an EMBL/GenBank/DDBJ whole genome shotgun (WGS) entry which is preliminary data.</text>
</comment>
<dbReference type="AlphaFoldDB" id="A0A9W9B9P1"/>
<name>A0A9W9B9P1_9HYPO</name>
<feature type="transmembrane region" description="Helical" evidence="1">
    <location>
        <begin position="101"/>
        <end position="125"/>
    </location>
</feature>
<dbReference type="RefSeq" id="XP_056024637.1">
    <property type="nucleotide sequence ID" value="XM_056176159.1"/>
</dbReference>
<dbReference type="EMBL" id="JAOPEN010000006">
    <property type="protein sequence ID" value="KAJ4855581.1"/>
    <property type="molecule type" value="Genomic_DNA"/>
</dbReference>
<protein>
    <submittedName>
        <fullName evidence="2">Uncharacterized protein</fullName>
    </submittedName>
</protein>
<evidence type="ECO:0000313" key="2">
    <source>
        <dbReference type="EMBL" id="KAJ4855581.1"/>
    </source>
</evidence>
<accession>A0A9W9B9P1</accession>
<keyword evidence="1" id="KW-0472">Membrane</keyword>
<gene>
    <name evidence="2" type="ORF">T069G_08949</name>
</gene>